<comment type="caution">
    <text evidence="3">The sequence shown here is derived from an EMBL/GenBank/DDBJ whole genome shotgun (WGS) entry which is preliminary data.</text>
</comment>
<evidence type="ECO:0000313" key="4">
    <source>
        <dbReference type="Proteomes" id="UP001516400"/>
    </source>
</evidence>
<protein>
    <submittedName>
        <fullName evidence="3">Uncharacterized protein</fullName>
    </submittedName>
</protein>
<feature type="region of interest" description="Disordered" evidence="2">
    <location>
        <begin position="1"/>
        <end position="37"/>
    </location>
</feature>
<dbReference type="PANTHER" id="PTHR31139">
    <property type="entry name" value="ECTOPIC P GRANULES PROTEIN 5 HOMOLOG"/>
    <property type="match status" value="1"/>
</dbReference>
<dbReference type="AlphaFoldDB" id="A0ABD2MGI2"/>
<proteinExistence type="predicted"/>
<reference evidence="3 4" key="1">
    <citation type="journal article" date="2021" name="BMC Biol.">
        <title>Horizontally acquired antibacterial genes associated with adaptive radiation of ladybird beetles.</title>
        <authorList>
            <person name="Li H.S."/>
            <person name="Tang X.F."/>
            <person name="Huang Y.H."/>
            <person name="Xu Z.Y."/>
            <person name="Chen M.L."/>
            <person name="Du X.Y."/>
            <person name="Qiu B.Y."/>
            <person name="Chen P.T."/>
            <person name="Zhang W."/>
            <person name="Slipinski A."/>
            <person name="Escalona H.E."/>
            <person name="Waterhouse R.M."/>
            <person name="Zwick A."/>
            <person name="Pang H."/>
        </authorList>
    </citation>
    <scope>NUCLEOTIDE SEQUENCE [LARGE SCALE GENOMIC DNA]</scope>
    <source>
        <strain evidence="3">SYSU2018</strain>
    </source>
</reference>
<dbReference type="Proteomes" id="UP001516400">
    <property type="component" value="Unassembled WGS sequence"/>
</dbReference>
<name>A0ABD2MGI2_9CUCU</name>
<dbReference type="PANTHER" id="PTHR31139:SF4">
    <property type="entry name" value="ECTOPIC P GRANULES PROTEIN 5 HOMOLOG"/>
    <property type="match status" value="1"/>
</dbReference>
<evidence type="ECO:0000256" key="2">
    <source>
        <dbReference type="SAM" id="MobiDB-lite"/>
    </source>
</evidence>
<feature type="region of interest" description="Disordered" evidence="2">
    <location>
        <begin position="98"/>
        <end position="117"/>
    </location>
</feature>
<dbReference type="EMBL" id="JABFTP020000001">
    <property type="protein sequence ID" value="KAL3265465.1"/>
    <property type="molecule type" value="Genomic_DNA"/>
</dbReference>
<keyword evidence="1" id="KW-0175">Coiled coil</keyword>
<keyword evidence="4" id="KW-1185">Reference proteome</keyword>
<sequence>MEQVLQRPSKKENRVSKKVQHCKPNKHDQKEEANTSEVSKIDIQNVVDNLENTVTNNLNEEAACKEDISGNKSDSEAKLENIDDLNIPKTGSEIAVEQEKLSDKHTPTFEESKGTSKDDKVFELGTILNENKQILNTISLNEVQNNIFKSKNEPKTCKLKINTLNDIRPYTENQLAAFYTNTELNVIDSFTEQYIEAELRGLAIKKHPLYEYLSSYLHVREKIMENKLELDQLRKEYRELQGQLWSVNSKTVSAKGECQDGNTVVASHSYDKATFHRSVYQSIFRILTKIQQCTFEHHVLYSYSAEDLRLQVR</sequence>
<evidence type="ECO:0000313" key="3">
    <source>
        <dbReference type="EMBL" id="KAL3265465.1"/>
    </source>
</evidence>
<gene>
    <name evidence="3" type="ORF">HHI36_009669</name>
</gene>
<evidence type="ECO:0000256" key="1">
    <source>
        <dbReference type="SAM" id="Coils"/>
    </source>
</evidence>
<accession>A0ABD2MGI2</accession>
<feature type="coiled-coil region" evidence="1">
    <location>
        <begin position="216"/>
        <end position="250"/>
    </location>
</feature>
<dbReference type="GO" id="GO:0006914">
    <property type="term" value="P:autophagy"/>
    <property type="evidence" value="ECO:0007669"/>
    <property type="project" value="UniProtKB-KW"/>
</dbReference>
<dbReference type="InterPro" id="IPR051436">
    <property type="entry name" value="Autophagy-related_EPG5"/>
</dbReference>
<organism evidence="3 4">
    <name type="scientific">Cryptolaemus montrouzieri</name>
    <dbReference type="NCBI Taxonomy" id="559131"/>
    <lineage>
        <taxon>Eukaryota</taxon>
        <taxon>Metazoa</taxon>
        <taxon>Ecdysozoa</taxon>
        <taxon>Arthropoda</taxon>
        <taxon>Hexapoda</taxon>
        <taxon>Insecta</taxon>
        <taxon>Pterygota</taxon>
        <taxon>Neoptera</taxon>
        <taxon>Endopterygota</taxon>
        <taxon>Coleoptera</taxon>
        <taxon>Polyphaga</taxon>
        <taxon>Cucujiformia</taxon>
        <taxon>Coccinelloidea</taxon>
        <taxon>Coccinellidae</taxon>
        <taxon>Scymninae</taxon>
        <taxon>Scymnini</taxon>
        <taxon>Cryptolaemus</taxon>
    </lineage>
</organism>